<dbReference type="SUPFAM" id="SSF54373">
    <property type="entry name" value="FAD-linked reductases, C-terminal domain"/>
    <property type="match status" value="1"/>
</dbReference>
<keyword evidence="11 16" id="KW-0274">FAD</keyword>
<evidence type="ECO:0000256" key="8">
    <source>
        <dbReference type="ARBA" id="ARBA00022512"/>
    </source>
</evidence>
<dbReference type="PANTHER" id="PTHR11552">
    <property type="entry name" value="GLUCOSE-METHANOL-CHOLINE GMC OXIDOREDUCTASE"/>
    <property type="match status" value="1"/>
</dbReference>
<feature type="active site" description="Proton donor" evidence="15">
    <location>
        <position position="522"/>
    </location>
</feature>
<evidence type="ECO:0000256" key="15">
    <source>
        <dbReference type="PIRSR" id="PIRSR000137-1"/>
    </source>
</evidence>
<evidence type="ECO:0000256" key="13">
    <source>
        <dbReference type="ARBA" id="ARBA00049435"/>
    </source>
</evidence>
<name>A0A9W9KPJ8_9EURO</name>
<evidence type="ECO:0000256" key="7">
    <source>
        <dbReference type="ARBA" id="ARBA00022490"/>
    </source>
</evidence>
<feature type="domain" description="Glucose-methanol-choline oxidoreductase N-terminal" evidence="20">
    <location>
        <begin position="302"/>
        <end position="316"/>
    </location>
</feature>
<evidence type="ECO:0000256" key="11">
    <source>
        <dbReference type="ARBA" id="ARBA00022827"/>
    </source>
</evidence>
<dbReference type="Pfam" id="PF05199">
    <property type="entry name" value="GMC_oxred_C"/>
    <property type="match status" value="1"/>
</dbReference>
<keyword evidence="9" id="KW-0272">Extracellular matrix</keyword>
<keyword evidence="10 17" id="KW-0285">Flavoprotein</keyword>
<keyword evidence="18" id="KW-0732">Signal</keyword>
<accession>A0A9W9KPJ8</accession>
<evidence type="ECO:0000259" key="20">
    <source>
        <dbReference type="PROSITE" id="PS00624"/>
    </source>
</evidence>
<evidence type="ECO:0000256" key="9">
    <source>
        <dbReference type="ARBA" id="ARBA00022530"/>
    </source>
</evidence>
<proteinExistence type="inferred from homology"/>
<keyword evidence="7" id="KW-0963">Cytoplasm</keyword>
<evidence type="ECO:0000256" key="14">
    <source>
        <dbReference type="ARBA" id="ARBA00049722"/>
    </source>
</evidence>
<evidence type="ECO:0000256" key="3">
    <source>
        <dbReference type="ARBA" id="ARBA00004496"/>
    </source>
</evidence>
<dbReference type="InterPro" id="IPR012132">
    <property type="entry name" value="GMC_OxRdtase"/>
</dbReference>
<comment type="caution">
    <text evidence="21">The sequence shown here is derived from an EMBL/GenBank/DDBJ whole genome shotgun (WGS) entry which is preliminary data.</text>
</comment>
<dbReference type="GO" id="GO:0050660">
    <property type="term" value="F:flavin adenine dinucleotide binding"/>
    <property type="evidence" value="ECO:0007669"/>
    <property type="project" value="InterPro"/>
</dbReference>
<gene>
    <name evidence="21" type="ORF">N7456_001726</name>
</gene>
<evidence type="ECO:0000313" key="22">
    <source>
        <dbReference type="Proteomes" id="UP001149165"/>
    </source>
</evidence>
<dbReference type="PANTHER" id="PTHR11552:SF201">
    <property type="entry name" value="GLUCOSE-METHANOL-CHOLINE OXIDOREDUCTASE N-TERMINAL DOMAIN-CONTAINING PROTEIN"/>
    <property type="match status" value="1"/>
</dbReference>
<evidence type="ECO:0000256" key="6">
    <source>
        <dbReference type="ARBA" id="ARBA00011738"/>
    </source>
</evidence>
<protein>
    <recommendedName>
        <fullName evidence="14">glucose oxidase</fullName>
        <ecNumber evidence="14">1.1.3.4</ecNumber>
    </recommendedName>
</protein>
<evidence type="ECO:0000313" key="21">
    <source>
        <dbReference type="EMBL" id="KAJ5113192.1"/>
    </source>
</evidence>
<evidence type="ECO:0000256" key="1">
    <source>
        <dbReference type="ARBA" id="ARBA00001974"/>
    </source>
</evidence>
<comment type="subcellular location">
    <subcellularLocation>
        <location evidence="3">Cytoplasm</location>
    </subcellularLocation>
    <subcellularLocation>
        <location evidence="2">Secreted</location>
        <location evidence="2">Cell wall</location>
    </subcellularLocation>
    <subcellularLocation>
        <location evidence="4">Secreted</location>
        <location evidence="4">Extracellular space</location>
        <location evidence="4">Extracellular matrix</location>
    </subcellularLocation>
</comment>
<dbReference type="GO" id="GO:0005737">
    <property type="term" value="C:cytoplasm"/>
    <property type="evidence" value="ECO:0007669"/>
    <property type="project" value="UniProtKB-SubCell"/>
</dbReference>
<reference evidence="21" key="1">
    <citation type="submission" date="2022-11" db="EMBL/GenBank/DDBJ databases">
        <authorList>
            <person name="Petersen C."/>
        </authorList>
    </citation>
    <scope>NUCLEOTIDE SEQUENCE</scope>
    <source>
        <strain evidence="21">IBT 30069</strain>
    </source>
</reference>
<dbReference type="EC" id="1.1.3.4" evidence="14"/>
<feature type="active site" description="Proton acceptor" evidence="15">
    <location>
        <position position="565"/>
    </location>
</feature>
<comment type="similarity">
    <text evidence="5 17">Belongs to the GMC oxidoreductase family.</text>
</comment>
<dbReference type="PIRSF" id="PIRSF000137">
    <property type="entry name" value="Alcohol_oxidase"/>
    <property type="match status" value="1"/>
</dbReference>
<dbReference type="SUPFAM" id="SSF51905">
    <property type="entry name" value="FAD/NAD(P)-binding domain"/>
    <property type="match status" value="1"/>
</dbReference>
<evidence type="ECO:0000256" key="5">
    <source>
        <dbReference type="ARBA" id="ARBA00010790"/>
    </source>
</evidence>
<dbReference type="InterPro" id="IPR000172">
    <property type="entry name" value="GMC_OxRdtase_N"/>
</dbReference>
<sequence>MALTKYLIFLIIGSWYAEGAILTDPHEAIDREYDYIIAGGGLTGLTAAAKLTQNENIKVLVIESGFLQSTRGPLVESVTEFGQAFGTSIDHNFQTVELDINDRPLTIHSGNGLGGSTLINGASYTSPAKIQIDSWESHLGNKGWNWENLSYYIHQMEHTHRPTRDQIKAGHCFDPNCHGDDGPVHISARDTGSQYSPIIRSFMKMLERLGVPTRKDLSCGDPRGVSMFLNTIHENQTRSDTARELLLPIVDRPNLSILVGHRVGRVLVHADQSHPSVKGVEFGTDGQKFEVLARHEVILATGALVTPLILEYSGIGLKSVLEAAEVPQIVDLPAATTLSTSIHPKGAGQGQAIYFAAWEEIFKNSNLVIARELLDSQLDQWAHDAVEKGGLRNSTAAKMQMELYRDWILNNNVSYTEFFLDTSSTTFRVGIWILLTFARGYVHIVDKDPYLWRVVRNPRYLENELDRFAHASAFQLARNLTQDSSMWEYIQDEMFPGSAIPQNASLDDWISHTTQTFQPSYHAIGTCAMMSRELGGVVDPSGRVYGVRNLRIIDASIVPTQVSAHPSALLYGMANKLAEDIVTGYHVSIRSASFHSFPSFLRTKSHWQVRLW</sequence>
<feature type="domain" description="Glucose-methanol-choline oxidoreductase N-terminal" evidence="19">
    <location>
        <begin position="110"/>
        <end position="133"/>
    </location>
</feature>
<comment type="cofactor">
    <cofactor evidence="1 16">
        <name>FAD</name>
        <dbReference type="ChEBI" id="CHEBI:57692"/>
    </cofactor>
</comment>
<feature type="chain" id="PRO_5040763738" description="glucose oxidase" evidence="18">
    <location>
        <begin position="20"/>
        <end position="612"/>
    </location>
</feature>
<keyword evidence="22" id="KW-1185">Reference proteome</keyword>
<dbReference type="OrthoDB" id="269227at2759"/>
<evidence type="ECO:0000259" key="19">
    <source>
        <dbReference type="PROSITE" id="PS00623"/>
    </source>
</evidence>
<keyword evidence="8" id="KW-0134">Cell wall</keyword>
<evidence type="ECO:0000256" key="12">
    <source>
        <dbReference type="ARBA" id="ARBA00023002"/>
    </source>
</evidence>
<feature type="signal peptide" evidence="18">
    <location>
        <begin position="1"/>
        <end position="19"/>
    </location>
</feature>
<evidence type="ECO:0000256" key="17">
    <source>
        <dbReference type="RuleBase" id="RU003968"/>
    </source>
</evidence>
<evidence type="ECO:0000256" key="4">
    <source>
        <dbReference type="ARBA" id="ARBA00004498"/>
    </source>
</evidence>
<dbReference type="Pfam" id="PF00732">
    <property type="entry name" value="GMC_oxred_N"/>
    <property type="match status" value="1"/>
</dbReference>
<dbReference type="Gene3D" id="3.30.560.10">
    <property type="entry name" value="Glucose Oxidase, domain 3"/>
    <property type="match status" value="1"/>
</dbReference>
<dbReference type="Gene3D" id="4.10.450.10">
    <property type="entry name" value="Glucose Oxidase, domain 2"/>
    <property type="match status" value="1"/>
</dbReference>
<dbReference type="EMBL" id="JAPQKH010000002">
    <property type="protein sequence ID" value="KAJ5113192.1"/>
    <property type="molecule type" value="Genomic_DNA"/>
</dbReference>
<dbReference type="InterPro" id="IPR007867">
    <property type="entry name" value="GMC_OxRtase_C"/>
</dbReference>
<dbReference type="InterPro" id="IPR027424">
    <property type="entry name" value="Glucose_Oxidase_domain_2"/>
</dbReference>
<organism evidence="21 22">
    <name type="scientific">Penicillium angulare</name>
    <dbReference type="NCBI Taxonomy" id="116970"/>
    <lineage>
        <taxon>Eukaryota</taxon>
        <taxon>Fungi</taxon>
        <taxon>Dikarya</taxon>
        <taxon>Ascomycota</taxon>
        <taxon>Pezizomycotina</taxon>
        <taxon>Eurotiomycetes</taxon>
        <taxon>Eurotiomycetidae</taxon>
        <taxon>Eurotiales</taxon>
        <taxon>Aspergillaceae</taxon>
        <taxon>Penicillium</taxon>
    </lineage>
</organism>
<dbReference type="InterPro" id="IPR036188">
    <property type="entry name" value="FAD/NAD-bd_sf"/>
</dbReference>
<dbReference type="Gene3D" id="3.50.50.60">
    <property type="entry name" value="FAD/NAD(P)-binding domain"/>
    <property type="match status" value="1"/>
</dbReference>
<feature type="binding site" evidence="16">
    <location>
        <position position="263"/>
    </location>
    <ligand>
        <name>FAD</name>
        <dbReference type="ChEBI" id="CHEBI:57692"/>
    </ligand>
</feature>
<evidence type="ECO:0000256" key="10">
    <source>
        <dbReference type="ARBA" id="ARBA00022630"/>
    </source>
</evidence>
<dbReference type="Proteomes" id="UP001149165">
    <property type="component" value="Unassembled WGS sequence"/>
</dbReference>
<dbReference type="GO" id="GO:0046562">
    <property type="term" value="F:beta-D-glucose oxidase activity"/>
    <property type="evidence" value="ECO:0007669"/>
    <property type="project" value="UniProtKB-EC"/>
</dbReference>
<evidence type="ECO:0000256" key="18">
    <source>
        <dbReference type="SAM" id="SignalP"/>
    </source>
</evidence>
<keyword evidence="9" id="KW-0964">Secreted</keyword>
<dbReference type="AlphaFoldDB" id="A0A9W9KPJ8"/>
<dbReference type="PROSITE" id="PS00624">
    <property type="entry name" value="GMC_OXRED_2"/>
    <property type="match status" value="1"/>
</dbReference>
<comment type="catalytic activity">
    <reaction evidence="13">
        <text>beta-D-glucose + O2 = D-glucono-1,5-lactone + H2O2</text>
        <dbReference type="Rhea" id="RHEA:11428"/>
        <dbReference type="ChEBI" id="CHEBI:15379"/>
        <dbReference type="ChEBI" id="CHEBI:15903"/>
        <dbReference type="ChEBI" id="CHEBI:16217"/>
        <dbReference type="ChEBI" id="CHEBI:16240"/>
        <dbReference type="EC" id="1.1.3.4"/>
    </reaction>
    <physiologicalReaction direction="left-to-right" evidence="13">
        <dbReference type="Rhea" id="RHEA:11429"/>
    </physiologicalReaction>
</comment>
<keyword evidence="12" id="KW-0560">Oxidoreductase</keyword>
<comment type="subunit">
    <text evidence="6">Homodimer.</text>
</comment>
<evidence type="ECO:0000256" key="2">
    <source>
        <dbReference type="ARBA" id="ARBA00004191"/>
    </source>
</evidence>
<reference evidence="21" key="2">
    <citation type="journal article" date="2023" name="IMA Fungus">
        <title>Comparative genomic study of the Penicillium genus elucidates a diverse pangenome and 15 lateral gene transfer events.</title>
        <authorList>
            <person name="Petersen C."/>
            <person name="Sorensen T."/>
            <person name="Nielsen M.R."/>
            <person name="Sondergaard T.E."/>
            <person name="Sorensen J.L."/>
            <person name="Fitzpatrick D.A."/>
            <person name="Frisvad J.C."/>
            <person name="Nielsen K.L."/>
        </authorList>
    </citation>
    <scope>NUCLEOTIDE SEQUENCE</scope>
    <source>
        <strain evidence="21">IBT 30069</strain>
    </source>
</reference>
<dbReference type="PROSITE" id="PS00623">
    <property type="entry name" value="GMC_OXRED_1"/>
    <property type="match status" value="1"/>
</dbReference>
<evidence type="ECO:0000256" key="16">
    <source>
        <dbReference type="PIRSR" id="PIRSR000137-2"/>
    </source>
</evidence>